<keyword evidence="4" id="KW-1185">Reference proteome</keyword>
<organism evidence="3 4">
    <name type="scientific">Mesorhabditis spiculigera</name>
    <dbReference type="NCBI Taxonomy" id="96644"/>
    <lineage>
        <taxon>Eukaryota</taxon>
        <taxon>Metazoa</taxon>
        <taxon>Ecdysozoa</taxon>
        <taxon>Nematoda</taxon>
        <taxon>Chromadorea</taxon>
        <taxon>Rhabditida</taxon>
        <taxon>Rhabditina</taxon>
        <taxon>Rhabditomorpha</taxon>
        <taxon>Rhabditoidea</taxon>
        <taxon>Rhabditidae</taxon>
        <taxon>Mesorhabditinae</taxon>
        <taxon>Mesorhabditis</taxon>
    </lineage>
</organism>
<proteinExistence type="predicted"/>
<keyword evidence="2" id="KW-0732">Signal</keyword>
<evidence type="ECO:0000313" key="3">
    <source>
        <dbReference type="EMBL" id="CAJ0585681.1"/>
    </source>
</evidence>
<keyword evidence="1" id="KW-0812">Transmembrane</keyword>
<dbReference type="InterPro" id="IPR045860">
    <property type="entry name" value="Snake_toxin-like_sf"/>
</dbReference>
<evidence type="ECO:0000256" key="2">
    <source>
        <dbReference type="SAM" id="SignalP"/>
    </source>
</evidence>
<reference evidence="3" key="1">
    <citation type="submission" date="2023-06" db="EMBL/GenBank/DDBJ databases">
        <authorList>
            <person name="Delattre M."/>
        </authorList>
    </citation>
    <scope>NUCLEOTIDE SEQUENCE</scope>
    <source>
        <strain evidence="3">AF72</strain>
    </source>
</reference>
<protein>
    <submittedName>
        <fullName evidence="3">Uncharacterized protein</fullName>
    </submittedName>
</protein>
<dbReference type="AlphaFoldDB" id="A0AA36GAZ6"/>
<feature type="transmembrane region" description="Helical" evidence="1">
    <location>
        <begin position="165"/>
        <end position="186"/>
    </location>
</feature>
<keyword evidence="1" id="KW-0472">Membrane</keyword>
<comment type="caution">
    <text evidence="3">The sequence shown here is derived from an EMBL/GenBank/DDBJ whole genome shotgun (WGS) entry which is preliminary data.</text>
</comment>
<name>A0AA36GAZ6_9BILA</name>
<accession>A0AA36GAZ6</accession>
<evidence type="ECO:0000313" key="4">
    <source>
        <dbReference type="Proteomes" id="UP001177023"/>
    </source>
</evidence>
<evidence type="ECO:0000256" key="1">
    <source>
        <dbReference type="SAM" id="Phobius"/>
    </source>
</evidence>
<keyword evidence="1" id="KW-1133">Transmembrane helix</keyword>
<feature type="non-terminal residue" evidence="3">
    <location>
        <position position="188"/>
    </location>
</feature>
<gene>
    <name evidence="3" type="ORF">MSPICULIGERA_LOCUS23693</name>
</gene>
<dbReference type="EMBL" id="CATQJA010002706">
    <property type="protein sequence ID" value="CAJ0585681.1"/>
    <property type="molecule type" value="Genomic_DNA"/>
</dbReference>
<sequence length="188" mass="20126">MLRLLVFLTLFGVTLSIQCYRQTSLPTLEKGDSVECAAGCDFCVTHRIIKLSGTQMERHCGCGDPSTLLGSLVNCKGEGVFPIQLKDATITKSCCRGAFCNGVNVDPPAPVVDVDPLPDVKPLPDLKPLPTVLPVRPWPILDPKRTLPPIPIIVPTVVTIIPPPLGGAAGSMSTFFTFFAVLLAVLNY</sequence>
<feature type="signal peptide" evidence="2">
    <location>
        <begin position="1"/>
        <end position="16"/>
    </location>
</feature>
<feature type="chain" id="PRO_5041310475" evidence="2">
    <location>
        <begin position="17"/>
        <end position="188"/>
    </location>
</feature>
<dbReference type="Proteomes" id="UP001177023">
    <property type="component" value="Unassembled WGS sequence"/>
</dbReference>
<dbReference type="SUPFAM" id="SSF57302">
    <property type="entry name" value="Snake toxin-like"/>
    <property type="match status" value="1"/>
</dbReference>